<organism evidence="2 3">
    <name type="scientific">Filibacter tadaridae</name>
    <dbReference type="NCBI Taxonomy" id="2483811"/>
    <lineage>
        <taxon>Bacteria</taxon>
        <taxon>Bacillati</taxon>
        <taxon>Bacillota</taxon>
        <taxon>Bacilli</taxon>
        <taxon>Bacillales</taxon>
        <taxon>Caryophanaceae</taxon>
        <taxon>Filibacter</taxon>
    </lineage>
</organism>
<protein>
    <submittedName>
        <fullName evidence="2">Stage II sporulation protein P (SpoIIP)</fullName>
    </submittedName>
</protein>
<dbReference type="OrthoDB" id="1633470at2"/>
<feature type="transmembrane region" description="Helical" evidence="1">
    <location>
        <begin position="46"/>
        <end position="66"/>
    </location>
</feature>
<keyword evidence="1" id="KW-0472">Membrane</keyword>
<accession>A0A3P5XFR1</accession>
<dbReference type="Proteomes" id="UP000270468">
    <property type="component" value="Unassembled WGS sequence"/>
</dbReference>
<dbReference type="AlphaFoldDB" id="A0A3P5XFR1"/>
<keyword evidence="3" id="KW-1185">Reference proteome</keyword>
<evidence type="ECO:0000313" key="3">
    <source>
        <dbReference type="Proteomes" id="UP000270468"/>
    </source>
</evidence>
<evidence type="ECO:0000256" key="1">
    <source>
        <dbReference type="SAM" id="Phobius"/>
    </source>
</evidence>
<name>A0A3P5XFR1_9BACL</name>
<dbReference type="NCBIfam" id="TIGR02867">
    <property type="entry name" value="spore_II_P"/>
    <property type="match status" value="1"/>
</dbReference>
<gene>
    <name evidence="2" type="ORF">FILTAD_01580</name>
</gene>
<dbReference type="EMBL" id="UXAV01000039">
    <property type="protein sequence ID" value="VDC27456.1"/>
    <property type="molecule type" value="Genomic_DNA"/>
</dbReference>
<keyword evidence="1" id="KW-0812">Transmembrane</keyword>
<dbReference type="Pfam" id="PF07454">
    <property type="entry name" value="SpoIIP"/>
    <property type="match status" value="1"/>
</dbReference>
<reference evidence="2 3" key="1">
    <citation type="submission" date="2018-11" db="EMBL/GenBank/DDBJ databases">
        <authorList>
            <person name="Criscuolo A."/>
        </authorList>
    </citation>
    <scope>NUCLEOTIDE SEQUENCE [LARGE SCALE GENOMIC DNA]</scope>
    <source>
        <strain evidence="2">ATB-66</strain>
    </source>
</reference>
<sequence>MRTDNELFDILKDAHSYTPSKEFVSNTETRLRQIARKSERKRRYKYYSFAATGMALCAIAFSWVFLLGGHEVINTAISVDGQSNSVPAVTQQESAVYIYHTHNHESFNPEINGKEGIIPEDESKNITLVGKRLKSSLEEKDINVIHDSTDVVGITKGRGLTFNKTYDVSREPLEKSLQTNSNIKMVLDIHRDSIARKDSTLVSNGKDYAKVAFIVSQTSKNYKENVEFAEQLHTKFNQKYPGISRGVIVKNNVKNGQIQSTYNQDLVGQSVLMNVGGIDSTLEEAYRTADILSEIIEEIIKNK</sequence>
<proteinExistence type="predicted"/>
<evidence type="ECO:0000313" key="2">
    <source>
        <dbReference type="EMBL" id="VDC27456.1"/>
    </source>
</evidence>
<dbReference type="InterPro" id="IPR010897">
    <property type="entry name" value="Spore_II_P"/>
</dbReference>
<dbReference type="RefSeq" id="WP_124069958.1">
    <property type="nucleotide sequence ID" value="NZ_CBCRXF010000001.1"/>
</dbReference>
<keyword evidence="1" id="KW-1133">Transmembrane helix</keyword>